<evidence type="ECO:0000313" key="2">
    <source>
        <dbReference type="EMBL" id="KAK5858284.1"/>
    </source>
</evidence>
<sequence>MAAALNGGDGWGLEGGIRGLFGPGREEKARGRRVDQHRRGRRPDDGVRRGGGGGGVDPSKSLGSFSKAQIITSVRGTRAVLGGEPPRRGPSLGAIFQKKVTWERNNRRWENKEEGGSAGELKSCGFFSSMPLVLPGLSLSVFLPPILSSPGSVFLADKAIWRHRLAG</sequence>
<reference evidence="2 3" key="2">
    <citation type="journal article" date="2023" name="Mol. Biol. Evol.">
        <title>Genomics of Secondarily Temperate Adaptation in the Only Non-Antarctic Icefish.</title>
        <authorList>
            <person name="Rivera-Colon A.G."/>
            <person name="Rayamajhi N."/>
            <person name="Minhas B.F."/>
            <person name="Madrigal G."/>
            <person name="Bilyk K.T."/>
            <person name="Yoon V."/>
            <person name="Hune M."/>
            <person name="Gregory S."/>
            <person name="Cheng C.H.C."/>
            <person name="Catchen J.M."/>
        </authorList>
    </citation>
    <scope>NUCLEOTIDE SEQUENCE [LARGE SCALE GENOMIC DNA]</scope>
    <source>
        <strain evidence="2">JMC-PN-2008</strain>
    </source>
</reference>
<comment type="caution">
    <text evidence="2">The sequence shown here is derived from an EMBL/GenBank/DDBJ whole genome shotgun (WGS) entry which is preliminary data.</text>
</comment>
<proteinExistence type="predicted"/>
<feature type="region of interest" description="Disordered" evidence="1">
    <location>
        <begin position="15"/>
        <end position="64"/>
    </location>
</feature>
<organism evidence="2 3">
    <name type="scientific">Eleginops maclovinus</name>
    <name type="common">Patagonian blennie</name>
    <name type="synonym">Eleginus maclovinus</name>
    <dbReference type="NCBI Taxonomy" id="56733"/>
    <lineage>
        <taxon>Eukaryota</taxon>
        <taxon>Metazoa</taxon>
        <taxon>Chordata</taxon>
        <taxon>Craniata</taxon>
        <taxon>Vertebrata</taxon>
        <taxon>Euteleostomi</taxon>
        <taxon>Actinopterygii</taxon>
        <taxon>Neopterygii</taxon>
        <taxon>Teleostei</taxon>
        <taxon>Neoteleostei</taxon>
        <taxon>Acanthomorphata</taxon>
        <taxon>Eupercaria</taxon>
        <taxon>Perciformes</taxon>
        <taxon>Notothenioidei</taxon>
        <taxon>Eleginopidae</taxon>
        <taxon>Eleginops</taxon>
    </lineage>
</organism>
<accession>A0AAN8AJC8</accession>
<evidence type="ECO:0000313" key="3">
    <source>
        <dbReference type="Proteomes" id="UP001346869"/>
    </source>
</evidence>
<name>A0AAN8AJC8_ELEMC</name>
<protein>
    <submittedName>
        <fullName evidence="2">Uncharacterized protein</fullName>
    </submittedName>
</protein>
<keyword evidence="3" id="KW-1185">Reference proteome</keyword>
<dbReference type="EMBL" id="JAUZQC010000015">
    <property type="protein sequence ID" value="KAK5858284.1"/>
    <property type="molecule type" value="Genomic_DNA"/>
</dbReference>
<dbReference type="Proteomes" id="UP001346869">
    <property type="component" value="Unassembled WGS sequence"/>
</dbReference>
<reference evidence="2 3" key="1">
    <citation type="journal article" date="2023" name="Genes (Basel)">
        <title>Chromosome-Level Genome Assembly and Circadian Gene Repertoire of the Patagonia Blennie Eleginops maclovinus-The Closest Ancestral Proxy of Antarctic Cryonotothenioids.</title>
        <authorList>
            <person name="Cheng C.C."/>
            <person name="Rivera-Colon A.G."/>
            <person name="Minhas B.F."/>
            <person name="Wilson L."/>
            <person name="Rayamajhi N."/>
            <person name="Vargas-Chacoff L."/>
            <person name="Catchen J.M."/>
        </authorList>
    </citation>
    <scope>NUCLEOTIDE SEQUENCE [LARGE SCALE GENOMIC DNA]</scope>
    <source>
        <strain evidence="2">JMC-PN-2008</strain>
    </source>
</reference>
<gene>
    <name evidence="2" type="ORF">PBY51_002437</name>
</gene>
<evidence type="ECO:0000256" key="1">
    <source>
        <dbReference type="SAM" id="MobiDB-lite"/>
    </source>
</evidence>
<dbReference type="AlphaFoldDB" id="A0AAN8AJC8"/>
<feature type="compositionally biased region" description="Basic and acidic residues" evidence="1">
    <location>
        <begin position="24"/>
        <end position="34"/>
    </location>
</feature>